<reference evidence="1" key="2">
    <citation type="journal article" date="2020" name="Microorganisms">
        <title>Osmotic Adaptation and Compatible Solute Biosynthesis of Phototrophic Bacteria as Revealed from Genome Analyses.</title>
        <authorList>
            <person name="Imhoff J.F."/>
            <person name="Rahn T."/>
            <person name="Kunzel S."/>
            <person name="Keller A."/>
            <person name="Neulinger S.C."/>
        </authorList>
    </citation>
    <scope>NUCLEOTIDE SEQUENCE</scope>
    <source>
        <strain evidence="1">DSM 9154</strain>
    </source>
</reference>
<reference evidence="1" key="1">
    <citation type="submission" date="2017-08" db="EMBL/GenBank/DDBJ databases">
        <authorList>
            <person name="Imhoff J.F."/>
            <person name="Rahn T."/>
            <person name="Kuenzel S."/>
            <person name="Neulinger S.C."/>
        </authorList>
    </citation>
    <scope>NUCLEOTIDE SEQUENCE</scope>
    <source>
        <strain evidence="1">DSM 9154</strain>
    </source>
</reference>
<proteinExistence type="predicted"/>
<comment type="caution">
    <text evidence="1">The sequence shown here is derived from an EMBL/GenBank/DDBJ whole genome shotgun (WGS) entry which is preliminary data.</text>
</comment>
<evidence type="ECO:0000313" key="1">
    <source>
        <dbReference type="EMBL" id="MBK1697576.1"/>
    </source>
</evidence>
<dbReference type="AlphaFoldDB" id="A0A934QIC7"/>
<dbReference type="RefSeq" id="WP_027289175.1">
    <property type="nucleotide sequence ID" value="NZ_NRRE01000026.1"/>
</dbReference>
<accession>A0A934QIC7</accession>
<dbReference type="PANTHER" id="PTHR33973">
    <property type="entry name" value="OS07G0153300 PROTEIN"/>
    <property type="match status" value="1"/>
</dbReference>
<dbReference type="InterPro" id="IPR010775">
    <property type="entry name" value="DUF1365"/>
</dbReference>
<dbReference type="EMBL" id="NRRE01000026">
    <property type="protein sequence ID" value="MBK1697576.1"/>
    <property type="molecule type" value="Genomic_DNA"/>
</dbReference>
<evidence type="ECO:0000313" key="2">
    <source>
        <dbReference type="Proteomes" id="UP000778970"/>
    </source>
</evidence>
<dbReference type="PANTHER" id="PTHR33973:SF4">
    <property type="entry name" value="OS07G0153300 PROTEIN"/>
    <property type="match status" value="1"/>
</dbReference>
<name>A0A934QIC7_9PROT</name>
<keyword evidence="2" id="KW-1185">Reference proteome</keyword>
<protein>
    <submittedName>
        <fullName evidence="1">DUF1365 domain-containing protein</fullName>
    </submittedName>
</protein>
<dbReference type="Pfam" id="PF07103">
    <property type="entry name" value="DUF1365"/>
    <property type="match status" value="1"/>
</dbReference>
<sequence>MTATTPPPPARTQASALYFAGVMHKRLMPFRHRFDYKVVTLLADLEELPTLARRLRLFSLDRFNVFSFHQKDHGPRDGSPLRPWIDARLAEAGIDLEGGSVRLLAYPRLWGYAFNPLTVWFCYHRNGRLMAVDYEVSNTFGQHHHYLIPVPDGHRPGHALHQACRKDFHVSPFMPMEGGYDFRVSEPGDKQATVIRQHVEAGEILVASQVGRRIPLTDANLLRALGAHPLMTFKVIGAIHWQALKLWRRGAGFHTSPAPPEQPVTIVYPTREAAE</sequence>
<gene>
    <name evidence="1" type="ORF">CKO21_10000</name>
</gene>
<organism evidence="1 2">
    <name type="scientific">Rhodovibrio salinarum</name>
    <dbReference type="NCBI Taxonomy" id="1087"/>
    <lineage>
        <taxon>Bacteria</taxon>
        <taxon>Pseudomonadati</taxon>
        <taxon>Pseudomonadota</taxon>
        <taxon>Alphaproteobacteria</taxon>
        <taxon>Rhodospirillales</taxon>
        <taxon>Rhodovibrionaceae</taxon>
        <taxon>Rhodovibrio</taxon>
    </lineage>
</organism>
<dbReference type="Proteomes" id="UP000778970">
    <property type="component" value="Unassembled WGS sequence"/>
</dbReference>